<evidence type="ECO:0000313" key="2">
    <source>
        <dbReference type="Proteomes" id="UP000789702"/>
    </source>
</evidence>
<evidence type="ECO:0000313" key="1">
    <source>
        <dbReference type="EMBL" id="CAG8609375.1"/>
    </source>
</evidence>
<protein>
    <submittedName>
        <fullName evidence="1">9956_t:CDS:1</fullName>
    </submittedName>
</protein>
<dbReference type="EMBL" id="CAJVPU010010838">
    <property type="protein sequence ID" value="CAG8609375.1"/>
    <property type="molecule type" value="Genomic_DNA"/>
</dbReference>
<name>A0ACA9MRH9_9GLOM</name>
<sequence length="45" mass="5007">MQVEQINNLSLSAQVKQELPSPNTTSSSQINKHSNISFHPNNSAW</sequence>
<feature type="non-terminal residue" evidence="1">
    <location>
        <position position="45"/>
    </location>
</feature>
<keyword evidence="2" id="KW-1185">Reference proteome</keyword>
<comment type="caution">
    <text evidence="1">The sequence shown here is derived from an EMBL/GenBank/DDBJ whole genome shotgun (WGS) entry which is preliminary data.</text>
</comment>
<gene>
    <name evidence="1" type="ORF">DHETER_LOCUS7571</name>
</gene>
<proteinExistence type="predicted"/>
<accession>A0ACA9MRH9</accession>
<organism evidence="1 2">
    <name type="scientific">Dentiscutata heterogama</name>
    <dbReference type="NCBI Taxonomy" id="1316150"/>
    <lineage>
        <taxon>Eukaryota</taxon>
        <taxon>Fungi</taxon>
        <taxon>Fungi incertae sedis</taxon>
        <taxon>Mucoromycota</taxon>
        <taxon>Glomeromycotina</taxon>
        <taxon>Glomeromycetes</taxon>
        <taxon>Diversisporales</taxon>
        <taxon>Gigasporaceae</taxon>
        <taxon>Dentiscutata</taxon>
    </lineage>
</organism>
<dbReference type="Proteomes" id="UP000789702">
    <property type="component" value="Unassembled WGS sequence"/>
</dbReference>
<reference evidence="1" key="1">
    <citation type="submission" date="2021-06" db="EMBL/GenBank/DDBJ databases">
        <authorList>
            <person name="Kallberg Y."/>
            <person name="Tangrot J."/>
            <person name="Rosling A."/>
        </authorList>
    </citation>
    <scope>NUCLEOTIDE SEQUENCE</scope>
    <source>
        <strain evidence="1">IL203A</strain>
    </source>
</reference>